<keyword evidence="4" id="KW-1185">Reference proteome</keyword>
<dbReference type="Proteomes" id="UP000677244">
    <property type="component" value="Unassembled WGS sequence"/>
</dbReference>
<dbReference type="Pfam" id="PF03432">
    <property type="entry name" value="Relaxase"/>
    <property type="match status" value="1"/>
</dbReference>
<organism evidence="3 4">
    <name type="scientific">Niastella soli</name>
    <dbReference type="NCBI Taxonomy" id="2821487"/>
    <lineage>
        <taxon>Bacteria</taxon>
        <taxon>Pseudomonadati</taxon>
        <taxon>Bacteroidota</taxon>
        <taxon>Chitinophagia</taxon>
        <taxon>Chitinophagales</taxon>
        <taxon>Chitinophagaceae</taxon>
        <taxon>Niastella</taxon>
    </lineage>
</organism>
<evidence type="ECO:0000256" key="1">
    <source>
        <dbReference type="SAM" id="MobiDB-lite"/>
    </source>
</evidence>
<proteinExistence type="predicted"/>
<accession>A0ABS3YZV7</accession>
<sequence length="440" mass="50372">MVARIIKGSSLSNTLNYNEHKVQQGVAECIHSANYAKDTEKLNFFDKLRRLEHQAALNENVKANSIHISLNFDGADQLNKEKLAAIADTYMQQIGFGNQPYLVYEHKDAGHKHIHIVSTNIQQNGRRIDMNNIGRNQSENARKAIEQEFKLVPAESHKQDQKQQLKKQLVVTPKRVEYGKTETKRAIQNVLDYVIRRYKYTSLPELNAVLKQYNVMADPGKEGSRINKNGGLVYRVLDANGSKIGVPIKASAFYNKPTLKTLEQLYPKNEVLRQGFKIRVKNSIDLALLKPVSIPDLKELLRKEGIAMELRQNDKGLIYGITYVDRRNQCVFNGSDLGKQYSAKAIQERCLRQAQLPVQIEKLQPKIQQKSNYQSLKNNPKHHSKDTPLKSGTLEEDLKLQGLQKAADLLTTLMKPEQVENQAMPEWLKLKKKKKHRHRL</sequence>
<dbReference type="EMBL" id="JAGHKO010000006">
    <property type="protein sequence ID" value="MBO9203364.1"/>
    <property type="molecule type" value="Genomic_DNA"/>
</dbReference>
<name>A0ABS3YZV7_9BACT</name>
<dbReference type="RefSeq" id="WP_209141418.1">
    <property type="nucleotide sequence ID" value="NZ_JAGHKO010000006.1"/>
</dbReference>
<gene>
    <name evidence="3" type="ORF">J7I42_23975</name>
</gene>
<evidence type="ECO:0000313" key="3">
    <source>
        <dbReference type="EMBL" id="MBO9203364.1"/>
    </source>
</evidence>
<dbReference type="InterPro" id="IPR005094">
    <property type="entry name" value="Endonuclease_MobA/VirD2"/>
</dbReference>
<feature type="domain" description="MobA/VirD2-like nuclease" evidence="2">
    <location>
        <begin position="17"/>
        <end position="151"/>
    </location>
</feature>
<reference evidence="3 4" key="1">
    <citation type="submission" date="2021-03" db="EMBL/GenBank/DDBJ databases">
        <title>Assistant Professor.</title>
        <authorList>
            <person name="Huq M.A."/>
        </authorList>
    </citation>
    <scope>NUCLEOTIDE SEQUENCE [LARGE SCALE GENOMIC DNA]</scope>
    <source>
        <strain evidence="3 4">MAH-29</strain>
    </source>
</reference>
<evidence type="ECO:0000259" key="2">
    <source>
        <dbReference type="Pfam" id="PF03432"/>
    </source>
</evidence>
<evidence type="ECO:0000313" key="4">
    <source>
        <dbReference type="Proteomes" id="UP000677244"/>
    </source>
</evidence>
<protein>
    <submittedName>
        <fullName evidence="3">Relaxase/mobilization nuclease domain-containing protein</fullName>
    </submittedName>
</protein>
<comment type="caution">
    <text evidence="3">The sequence shown here is derived from an EMBL/GenBank/DDBJ whole genome shotgun (WGS) entry which is preliminary data.</text>
</comment>
<feature type="region of interest" description="Disordered" evidence="1">
    <location>
        <begin position="372"/>
        <end position="393"/>
    </location>
</feature>